<comment type="subcellular location">
    <subcellularLocation>
        <location evidence="1">Cell membrane</location>
    </subcellularLocation>
    <subcellularLocation>
        <location evidence="2">Cytoplasm</location>
    </subcellularLocation>
</comment>
<dbReference type="GO" id="GO:0008270">
    <property type="term" value="F:zinc ion binding"/>
    <property type="evidence" value="ECO:0007669"/>
    <property type="project" value="UniProtKB-KW"/>
</dbReference>
<dbReference type="GO" id="GO:0005886">
    <property type="term" value="C:plasma membrane"/>
    <property type="evidence" value="ECO:0007669"/>
    <property type="project" value="UniProtKB-SubCell"/>
</dbReference>
<keyword evidence="10" id="KW-1185">Reference proteome</keyword>
<feature type="non-terminal residue" evidence="9">
    <location>
        <position position="500"/>
    </location>
</feature>
<evidence type="ECO:0000256" key="6">
    <source>
        <dbReference type="ARBA" id="ARBA00022771"/>
    </source>
</evidence>
<dbReference type="GO" id="GO:0003009">
    <property type="term" value="P:skeletal muscle contraction"/>
    <property type="evidence" value="ECO:0007669"/>
    <property type="project" value="TreeGrafter"/>
</dbReference>
<dbReference type="GO" id="GO:0005737">
    <property type="term" value="C:cytoplasm"/>
    <property type="evidence" value="ECO:0007669"/>
    <property type="project" value="UniProtKB-SubCell"/>
</dbReference>
<keyword evidence="4" id="KW-0963">Cytoplasm</keyword>
<reference evidence="9" key="1">
    <citation type="submission" date="2019-08" db="EMBL/GenBank/DDBJ databases">
        <title>The genome of the North American firefly Photinus pyralis.</title>
        <authorList>
            <consortium name="Photinus pyralis genome working group"/>
            <person name="Fallon T.R."/>
            <person name="Sander Lower S.E."/>
            <person name="Weng J.-K."/>
        </authorList>
    </citation>
    <scope>NUCLEOTIDE SEQUENCE</scope>
    <source>
        <strain evidence="9">TRF0915ILg1</strain>
        <tissue evidence="9">Whole body</tissue>
    </source>
</reference>
<keyword evidence="6" id="KW-0863">Zinc-finger</keyword>
<keyword evidence="3" id="KW-1003">Cell membrane</keyword>
<evidence type="ECO:0000256" key="5">
    <source>
        <dbReference type="ARBA" id="ARBA00022737"/>
    </source>
</evidence>
<dbReference type="GO" id="GO:1903078">
    <property type="term" value="P:positive regulation of protein localization to plasma membrane"/>
    <property type="evidence" value="ECO:0007669"/>
    <property type="project" value="TreeGrafter"/>
</dbReference>
<dbReference type="Proteomes" id="UP000801492">
    <property type="component" value="Unassembled WGS sequence"/>
</dbReference>
<evidence type="ECO:0000256" key="7">
    <source>
        <dbReference type="ARBA" id="ARBA00023136"/>
    </source>
</evidence>
<evidence type="ECO:0000256" key="3">
    <source>
        <dbReference type="ARBA" id="ARBA00022475"/>
    </source>
</evidence>
<evidence type="ECO:0000256" key="2">
    <source>
        <dbReference type="ARBA" id="ARBA00004496"/>
    </source>
</evidence>
<evidence type="ECO:0000256" key="8">
    <source>
        <dbReference type="SAM" id="MobiDB-lite"/>
    </source>
</evidence>
<evidence type="ECO:0000256" key="4">
    <source>
        <dbReference type="ARBA" id="ARBA00022490"/>
    </source>
</evidence>
<evidence type="ECO:0000313" key="9">
    <source>
        <dbReference type="EMBL" id="KAF2903122.1"/>
    </source>
</evidence>
<protein>
    <submittedName>
        <fullName evidence="9">Uncharacterized protein</fullName>
    </submittedName>
</protein>
<keyword evidence="7" id="KW-0472">Membrane</keyword>
<evidence type="ECO:0000256" key="1">
    <source>
        <dbReference type="ARBA" id="ARBA00004236"/>
    </source>
</evidence>
<comment type="caution">
    <text evidence="9">The sequence shown here is derived from an EMBL/GenBank/DDBJ whole genome shotgun (WGS) entry which is preliminary data.</text>
</comment>
<sequence length="500" mass="56326">EVDEMYTDLCSSVSEAILQGAEVVSARANERHRRYESLISQCRAVSGTSDLAHLARSLPAPTGRGLILRRPFVAPQPPAPEAIDGVELETQNDNIPPPLKDELVIDRLSAVQVLPAHDALKKESADLEAKIRQIHDALETLLRIQQRSLESALYNKANELQEDISMKRFDLRVAQMHLSAINSQKELFLNKLESADSGRERKMSSASTGSMKNKWLKAFKSLKTPPPSASPKETENRSGQKGSSSQVLDNSRILRNDNFEDAISGVPTADIRWLNSKQPKDMSEYLELKGITRRTIVTTKREKWDKKCQEINTCLGERKSPGDIPAVLIKWGTQNVFENLAWCINQYLNGAPVPNEWKIAYIPSIHKKGNTLNCTNYGGISVTSTCGRIARVLIENEYKGQEEEEQVEQAILQEQSAKVIEWRLLKTPAEKITERGKTMFVLYRFEMVKTGTIMKTVKDRGINKELAQAISSGEIFRFSIVHIKILEAAFLVNFHPWFFP</sequence>
<name>A0A8K0DGI2_IGNLU</name>
<dbReference type="OrthoDB" id="6250593at2759"/>
<feature type="compositionally biased region" description="Polar residues" evidence="8">
    <location>
        <begin position="239"/>
        <end position="249"/>
    </location>
</feature>
<keyword evidence="6" id="KW-0479">Metal-binding</keyword>
<dbReference type="InterPro" id="IPR039688">
    <property type="entry name" value="STAC1/2/3"/>
</dbReference>
<dbReference type="EMBL" id="VTPC01001102">
    <property type="protein sequence ID" value="KAF2903122.1"/>
    <property type="molecule type" value="Genomic_DNA"/>
</dbReference>
<dbReference type="PANTHER" id="PTHR15135">
    <property type="entry name" value="STAC"/>
    <property type="match status" value="1"/>
</dbReference>
<organism evidence="9 10">
    <name type="scientific">Ignelater luminosus</name>
    <name type="common">Cucubano</name>
    <name type="synonym">Pyrophorus luminosus</name>
    <dbReference type="NCBI Taxonomy" id="2038154"/>
    <lineage>
        <taxon>Eukaryota</taxon>
        <taxon>Metazoa</taxon>
        <taxon>Ecdysozoa</taxon>
        <taxon>Arthropoda</taxon>
        <taxon>Hexapoda</taxon>
        <taxon>Insecta</taxon>
        <taxon>Pterygota</taxon>
        <taxon>Neoptera</taxon>
        <taxon>Endopterygota</taxon>
        <taxon>Coleoptera</taxon>
        <taxon>Polyphaga</taxon>
        <taxon>Elateriformia</taxon>
        <taxon>Elateroidea</taxon>
        <taxon>Elateridae</taxon>
        <taxon>Agrypninae</taxon>
        <taxon>Pyrophorini</taxon>
        <taxon>Ignelater</taxon>
    </lineage>
</organism>
<accession>A0A8K0DGI2</accession>
<dbReference type="PANTHER" id="PTHR15135:SF7">
    <property type="entry name" value="STAC-LIKE, ISOFORM J"/>
    <property type="match status" value="1"/>
</dbReference>
<proteinExistence type="predicted"/>
<keyword evidence="6" id="KW-0862">Zinc</keyword>
<gene>
    <name evidence="9" type="ORF">ILUMI_03063</name>
</gene>
<evidence type="ECO:0000313" key="10">
    <source>
        <dbReference type="Proteomes" id="UP000801492"/>
    </source>
</evidence>
<dbReference type="AlphaFoldDB" id="A0A8K0DGI2"/>
<feature type="region of interest" description="Disordered" evidence="8">
    <location>
        <begin position="221"/>
        <end position="250"/>
    </location>
</feature>
<keyword evidence="5" id="KW-0677">Repeat</keyword>